<gene>
    <name evidence="2" type="ORF">ACH5RR_020399</name>
</gene>
<feature type="region of interest" description="Disordered" evidence="1">
    <location>
        <begin position="246"/>
        <end position="294"/>
    </location>
</feature>
<name>A0ABD2ZHN6_9GENT</name>
<dbReference type="AlphaFoldDB" id="A0ABD2ZHN6"/>
<evidence type="ECO:0008006" key="4">
    <source>
        <dbReference type="Google" id="ProtNLM"/>
    </source>
</evidence>
<protein>
    <recommendedName>
        <fullName evidence="4">X-ray induced transcript 1</fullName>
    </recommendedName>
</protein>
<dbReference type="EMBL" id="JBJUIK010000009">
    <property type="protein sequence ID" value="KAL3517810.1"/>
    <property type="molecule type" value="Genomic_DNA"/>
</dbReference>
<dbReference type="Proteomes" id="UP001630127">
    <property type="component" value="Unassembled WGS sequence"/>
</dbReference>
<organism evidence="2 3">
    <name type="scientific">Cinchona calisaya</name>
    <dbReference type="NCBI Taxonomy" id="153742"/>
    <lineage>
        <taxon>Eukaryota</taxon>
        <taxon>Viridiplantae</taxon>
        <taxon>Streptophyta</taxon>
        <taxon>Embryophyta</taxon>
        <taxon>Tracheophyta</taxon>
        <taxon>Spermatophyta</taxon>
        <taxon>Magnoliopsida</taxon>
        <taxon>eudicotyledons</taxon>
        <taxon>Gunneridae</taxon>
        <taxon>Pentapetalae</taxon>
        <taxon>asterids</taxon>
        <taxon>lamiids</taxon>
        <taxon>Gentianales</taxon>
        <taxon>Rubiaceae</taxon>
        <taxon>Cinchonoideae</taxon>
        <taxon>Cinchoneae</taxon>
        <taxon>Cinchona</taxon>
    </lineage>
</organism>
<accession>A0ABD2ZHN6</accession>
<evidence type="ECO:0000313" key="3">
    <source>
        <dbReference type="Proteomes" id="UP001630127"/>
    </source>
</evidence>
<sequence>MDYNFENNETWDLQGSNNCLQENIDMPKCLMSGVNQKEDVSCIFGDEITPVKDCGDLTHYVNNYEEISKGLEKCEEISSQVKRRRMLQFSSEGLDAPLCNEDTSTSYPRSKARENSTEEALSDISQWVSGYADDTSAHGYQSLDQSSEQWLASCFTDADMQISPDDLVSDVQIDIAELLNNEPESAVSMIQQRPVRTQRTVLKGRKSYIQAPANLPSSVAYPFAFIKPCAFHGDVTLKDINQRIHTPPKSKLKESYDDPASYPTSAFSGKPVVGTTKIRTEGGKGSITIMRTKG</sequence>
<dbReference type="InterPro" id="IPR039933">
    <property type="entry name" value="XRI1"/>
</dbReference>
<dbReference type="PANTHER" id="PTHR33385">
    <property type="entry name" value="PROTEIN XRI1"/>
    <property type="match status" value="1"/>
</dbReference>
<comment type="caution">
    <text evidence="2">The sequence shown here is derived from an EMBL/GenBank/DDBJ whole genome shotgun (WGS) entry which is preliminary data.</text>
</comment>
<feature type="region of interest" description="Disordered" evidence="1">
    <location>
        <begin position="95"/>
        <end position="118"/>
    </location>
</feature>
<evidence type="ECO:0000256" key="1">
    <source>
        <dbReference type="SAM" id="MobiDB-lite"/>
    </source>
</evidence>
<keyword evidence="3" id="KW-1185">Reference proteome</keyword>
<evidence type="ECO:0000313" key="2">
    <source>
        <dbReference type="EMBL" id="KAL3517810.1"/>
    </source>
</evidence>
<proteinExistence type="predicted"/>
<dbReference type="PANTHER" id="PTHR33385:SF4">
    <property type="entry name" value="PROTEIN XRI1"/>
    <property type="match status" value="1"/>
</dbReference>
<reference evidence="2 3" key="1">
    <citation type="submission" date="2024-11" db="EMBL/GenBank/DDBJ databases">
        <title>A near-complete genome assembly of Cinchona calisaya.</title>
        <authorList>
            <person name="Lian D.C."/>
            <person name="Zhao X.W."/>
            <person name="Wei L."/>
        </authorList>
    </citation>
    <scope>NUCLEOTIDE SEQUENCE [LARGE SCALE GENOMIC DNA]</scope>
    <source>
        <tissue evidence="2">Nenye</tissue>
    </source>
</reference>